<dbReference type="AlphaFoldDB" id="A0A9W3F812"/>
<feature type="signal peptide" evidence="2">
    <location>
        <begin position="1"/>
        <end position="16"/>
    </location>
</feature>
<dbReference type="OrthoDB" id="8763336at2759"/>
<organism evidence="3">
    <name type="scientific">Camelus bactrianus</name>
    <name type="common">Bactrian camel</name>
    <dbReference type="NCBI Taxonomy" id="9837"/>
    <lineage>
        <taxon>Eukaryota</taxon>
        <taxon>Metazoa</taxon>
        <taxon>Chordata</taxon>
        <taxon>Craniata</taxon>
        <taxon>Vertebrata</taxon>
        <taxon>Euteleostomi</taxon>
        <taxon>Mammalia</taxon>
        <taxon>Eutheria</taxon>
        <taxon>Laurasiatheria</taxon>
        <taxon>Artiodactyla</taxon>
        <taxon>Tylopoda</taxon>
        <taxon>Camelidae</taxon>
        <taxon>Camelus</taxon>
    </lineage>
</organism>
<feature type="chain" id="PRO_5040737655" evidence="2">
    <location>
        <begin position="17"/>
        <end position="447"/>
    </location>
</feature>
<dbReference type="CTD" id="222826"/>
<accession>A0A9W3F812</accession>
<evidence type="ECO:0000256" key="2">
    <source>
        <dbReference type="SAM" id="SignalP"/>
    </source>
</evidence>
<protein>
    <submittedName>
        <fullName evidence="3">LOW QUALITY PROTEIN: protein FAM217A</fullName>
    </submittedName>
</protein>
<gene>
    <name evidence="3" type="primary">FAM217A</name>
</gene>
<evidence type="ECO:0000256" key="1">
    <source>
        <dbReference type="SAM" id="MobiDB-lite"/>
    </source>
</evidence>
<keyword evidence="2" id="KW-0732">Signal</keyword>
<dbReference type="KEGG" id="cbai:105079779"/>
<dbReference type="Pfam" id="PF15344">
    <property type="entry name" value="FAM217"/>
    <property type="match status" value="1"/>
</dbReference>
<feature type="region of interest" description="Disordered" evidence="1">
    <location>
        <begin position="243"/>
        <end position="304"/>
    </location>
</feature>
<feature type="region of interest" description="Disordered" evidence="1">
    <location>
        <begin position="322"/>
        <end position="362"/>
    </location>
</feature>
<proteinExistence type="predicted"/>
<dbReference type="RefSeq" id="XP_010966893.1">
    <property type="nucleotide sequence ID" value="XM_010968591.2"/>
</dbReference>
<feature type="compositionally biased region" description="Polar residues" evidence="1">
    <location>
        <begin position="327"/>
        <end position="356"/>
    </location>
</feature>
<reference evidence="3" key="1">
    <citation type="submission" date="2025-08" db="UniProtKB">
        <authorList>
            <consortium name="RefSeq"/>
        </authorList>
    </citation>
    <scope>IDENTIFICATION</scope>
    <source>
        <tissue evidence="3">Blood</tissue>
    </source>
</reference>
<evidence type="ECO:0000313" key="3">
    <source>
        <dbReference type="RefSeq" id="XP_010966893.1"/>
    </source>
</evidence>
<feature type="compositionally biased region" description="Polar residues" evidence="1">
    <location>
        <begin position="275"/>
        <end position="288"/>
    </location>
</feature>
<dbReference type="PANTHER" id="PTHR22145">
    <property type="entry name" value="SI:CH211-266K22.6"/>
    <property type="match status" value="1"/>
</dbReference>
<dbReference type="PANTHER" id="PTHR22145:SF4">
    <property type="entry name" value="PROTEIN FAM217A"/>
    <property type="match status" value="1"/>
</dbReference>
<sequence length="447" mass="49090">MFCVTIVIFFIHILSGKVNKNGKQGVFQLRSFPLDGRSIAEDRDFRRSSMETGYHVTSSPTMLLAESHSRAAASVGQRVSACPGLGAPAGLCWPHADGDFCKDRNEPQVNLCSAVENNSGDILTTPTWDLKCGRSSVEEGSTDESDLPGNERANEALLSYFKKMGLSLKPETIESVDDFFTEEPSAAFPYPDLLPPPFGALDLHRLAFSRSANWTMTAALPESSLEPLITLLLEMERLQHVTIQKERPRLQTPRCTPGAPERPSSSKPVPKTRQPRLSDSLSLQTTCADKSHEKSKSDPGSCKLECSTSRWTGWSSAGRYRWGSRPSLKSSSTTKQVTATYDDSKNPRSATLNPGQELSAKPAPARAAQLLVKMVPTRCLPPKSPIPVAPISLSFPENEREGAKVPRTQKKLYRKNVVLNKPFCAQKLNCLSSSLIEKDKCSPIDQK</sequence>
<dbReference type="InterPro" id="IPR029266">
    <property type="entry name" value="FAM217"/>
</dbReference>
<name>A0A9W3F812_CAMBA</name>